<dbReference type="InterPro" id="IPR011701">
    <property type="entry name" value="MFS"/>
</dbReference>
<dbReference type="AlphaFoldDB" id="A0A1L9PTP5"/>
<name>A0A1L9PTP5_ASPVE</name>
<sequence>MSTKLPDVETRNISQETIDPVAEKSLVRRLDLVLLPTLALLYLTHTLDRANLGNAKTATIEEDLHLVGNQYSLVLIFFYVPYSIFNIPATVLANRFNPSLVLPVLAIGWGGLAMITVATKNFGGLLGAISGLIAYRAFQWEGPLTVGHLHFYSTTHQLIEQGWQYLFLIEGAMGVLVGTWALFWLPRDISTSRFFTATQKHCAAQRMAHGHTDISWLKGLAVLRDWKVWAFASSTFLCGVGSASSSNFLPVMIKRLTNDTVRANLLTIGPNLVAATVMMTVSFLSDYTQQRAYFALGSASVALVGWVLFASLDLVKKTGVGYFLTYLIVSGTFLPLLLVPAWIGANTKTTSERAVAMGLISMSQNLGGIVSSGVYREQDAPAYRPALITVSGCLVGFLGICGYMRVVYARLNRGLDWEKPSKGVQYML</sequence>
<evidence type="ECO:0000256" key="3">
    <source>
        <dbReference type="ARBA" id="ARBA00022448"/>
    </source>
</evidence>
<dbReference type="RefSeq" id="XP_040670661.1">
    <property type="nucleotide sequence ID" value="XM_040816251.1"/>
</dbReference>
<feature type="transmembrane region" description="Helical" evidence="7">
    <location>
        <begin position="100"/>
        <end position="118"/>
    </location>
</feature>
<dbReference type="InterPro" id="IPR036259">
    <property type="entry name" value="MFS_trans_sf"/>
</dbReference>
<evidence type="ECO:0000313" key="8">
    <source>
        <dbReference type="EMBL" id="OJJ04899.1"/>
    </source>
</evidence>
<dbReference type="OrthoDB" id="2985014at2759"/>
<keyword evidence="4 7" id="KW-0812">Transmembrane</keyword>
<dbReference type="GO" id="GO:0016020">
    <property type="term" value="C:membrane"/>
    <property type="evidence" value="ECO:0007669"/>
    <property type="project" value="UniProtKB-SubCell"/>
</dbReference>
<dbReference type="Proteomes" id="UP000184073">
    <property type="component" value="Unassembled WGS sequence"/>
</dbReference>
<comment type="similarity">
    <text evidence="2">Belongs to the major facilitator superfamily.</text>
</comment>
<evidence type="ECO:0000313" key="9">
    <source>
        <dbReference type="Proteomes" id="UP000184073"/>
    </source>
</evidence>
<evidence type="ECO:0000256" key="5">
    <source>
        <dbReference type="ARBA" id="ARBA00022989"/>
    </source>
</evidence>
<dbReference type="EMBL" id="KV878132">
    <property type="protein sequence ID" value="OJJ04899.1"/>
    <property type="molecule type" value="Genomic_DNA"/>
</dbReference>
<reference evidence="9" key="1">
    <citation type="journal article" date="2017" name="Genome Biol.">
        <title>Comparative genomics reveals high biological diversity and specific adaptations in the industrially and medically important fungal genus Aspergillus.</title>
        <authorList>
            <person name="de Vries R.P."/>
            <person name="Riley R."/>
            <person name="Wiebenga A."/>
            <person name="Aguilar-Osorio G."/>
            <person name="Amillis S."/>
            <person name="Uchima C.A."/>
            <person name="Anderluh G."/>
            <person name="Asadollahi M."/>
            <person name="Askin M."/>
            <person name="Barry K."/>
            <person name="Battaglia E."/>
            <person name="Bayram O."/>
            <person name="Benocci T."/>
            <person name="Braus-Stromeyer S.A."/>
            <person name="Caldana C."/>
            <person name="Canovas D."/>
            <person name="Cerqueira G.C."/>
            <person name="Chen F."/>
            <person name="Chen W."/>
            <person name="Choi C."/>
            <person name="Clum A."/>
            <person name="Dos Santos R.A."/>
            <person name="Damasio A.R."/>
            <person name="Diallinas G."/>
            <person name="Emri T."/>
            <person name="Fekete E."/>
            <person name="Flipphi M."/>
            <person name="Freyberg S."/>
            <person name="Gallo A."/>
            <person name="Gournas C."/>
            <person name="Habgood R."/>
            <person name="Hainaut M."/>
            <person name="Harispe M.L."/>
            <person name="Henrissat B."/>
            <person name="Hilden K.S."/>
            <person name="Hope R."/>
            <person name="Hossain A."/>
            <person name="Karabika E."/>
            <person name="Karaffa L."/>
            <person name="Karanyi Z."/>
            <person name="Krasevec N."/>
            <person name="Kuo A."/>
            <person name="Kusch H."/>
            <person name="LaButti K."/>
            <person name="Lagendijk E.L."/>
            <person name="Lapidus A."/>
            <person name="Levasseur A."/>
            <person name="Lindquist E."/>
            <person name="Lipzen A."/>
            <person name="Logrieco A.F."/>
            <person name="MacCabe A."/>
            <person name="Maekelae M.R."/>
            <person name="Malavazi I."/>
            <person name="Melin P."/>
            <person name="Meyer V."/>
            <person name="Mielnichuk N."/>
            <person name="Miskei M."/>
            <person name="Molnar A.P."/>
            <person name="Mule G."/>
            <person name="Ngan C.Y."/>
            <person name="Orejas M."/>
            <person name="Orosz E."/>
            <person name="Ouedraogo J.P."/>
            <person name="Overkamp K.M."/>
            <person name="Park H.-S."/>
            <person name="Perrone G."/>
            <person name="Piumi F."/>
            <person name="Punt P.J."/>
            <person name="Ram A.F."/>
            <person name="Ramon A."/>
            <person name="Rauscher S."/>
            <person name="Record E."/>
            <person name="Riano-Pachon D.M."/>
            <person name="Robert V."/>
            <person name="Roehrig J."/>
            <person name="Ruller R."/>
            <person name="Salamov A."/>
            <person name="Salih N.S."/>
            <person name="Samson R.A."/>
            <person name="Sandor E."/>
            <person name="Sanguinetti M."/>
            <person name="Schuetze T."/>
            <person name="Sepcic K."/>
            <person name="Shelest E."/>
            <person name="Sherlock G."/>
            <person name="Sophianopoulou V."/>
            <person name="Squina F.M."/>
            <person name="Sun H."/>
            <person name="Susca A."/>
            <person name="Todd R.B."/>
            <person name="Tsang A."/>
            <person name="Unkles S.E."/>
            <person name="van de Wiele N."/>
            <person name="van Rossen-Uffink D."/>
            <person name="Oliveira J.V."/>
            <person name="Vesth T.C."/>
            <person name="Visser J."/>
            <person name="Yu J.-H."/>
            <person name="Zhou M."/>
            <person name="Andersen M.R."/>
            <person name="Archer D.B."/>
            <person name="Baker S.E."/>
            <person name="Benoit I."/>
            <person name="Brakhage A.A."/>
            <person name="Braus G.H."/>
            <person name="Fischer R."/>
            <person name="Frisvad J.C."/>
            <person name="Goldman G.H."/>
            <person name="Houbraken J."/>
            <person name="Oakley B."/>
            <person name="Pocsi I."/>
            <person name="Scazzocchio C."/>
            <person name="Seiboth B."/>
            <person name="vanKuyk P.A."/>
            <person name="Wortman J."/>
            <person name="Dyer P.S."/>
            <person name="Grigoriev I.V."/>
        </authorList>
    </citation>
    <scope>NUCLEOTIDE SEQUENCE [LARGE SCALE GENOMIC DNA]</scope>
    <source>
        <strain evidence="9">CBS 583.65</strain>
    </source>
</reference>
<evidence type="ECO:0000256" key="7">
    <source>
        <dbReference type="SAM" id="Phobius"/>
    </source>
</evidence>
<dbReference type="PANTHER" id="PTHR43791">
    <property type="entry name" value="PERMEASE-RELATED"/>
    <property type="match status" value="1"/>
</dbReference>
<evidence type="ECO:0008006" key="10">
    <source>
        <dbReference type="Google" id="ProtNLM"/>
    </source>
</evidence>
<proteinExistence type="inferred from homology"/>
<dbReference type="GO" id="GO:0022857">
    <property type="term" value="F:transmembrane transporter activity"/>
    <property type="evidence" value="ECO:0007669"/>
    <property type="project" value="InterPro"/>
</dbReference>
<evidence type="ECO:0000256" key="4">
    <source>
        <dbReference type="ARBA" id="ARBA00022692"/>
    </source>
</evidence>
<dbReference type="FunFam" id="1.20.1250.20:FF:000013">
    <property type="entry name" value="MFS general substrate transporter"/>
    <property type="match status" value="1"/>
</dbReference>
<feature type="transmembrane region" description="Helical" evidence="7">
    <location>
        <begin position="163"/>
        <end position="185"/>
    </location>
</feature>
<accession>A0A1L9PTP5</accession>
<keyword evidence="3" id="KW-0813">Transport</keyword>
<dbReference type="VEuPathDB" id="FungiDB:ASPVEDRAFT_74357"/>
<protein>
    <recommendedName>
        <fullName evidence="10">Major facilitator superfamily (MFS) profile domain-containing protein</fullName>
    </recommendedName>
</protein>
<feature type="transmembrane region" description="Helical" evidence="7">
    <location>
        <begin position="71"/>
        <end position="93"/>
    </location>
</feature>
<keyword evidence="6 7" id="KW-0472">Membrane</keyword>
<evidence type="ECO:0000256" key="6">
    <source>
        <dbReference type="ARBA" id="ARBA00023136"/>
    </source>
</evidence>
<gene>
    <name evidence="8" type="ORF">ASPVEDRAFT_74357</name>
</gene>
<dbReference type="Gene3D" id="1.20.1250.20">
    <property type="entry name" value="MFS general substrate transporter like domains"/>
    <property type="match status" value="2"/>
</dbReference>
<dbReference type="SUPFAM" id="SSF103473">
    <property type="entry name" value="MFS general substrate transporter"/>
    <property type="match status" value="1"/>
</dbReference>
<evidence type="ECO:0000256" key="1">
    <source>
        <dbReference type="ARBA" id="ARBA00004141"/>
    </source>
</evidence>
<keyword evidence="9" id="KW-1185">Reference proteome</keyword>
<evidence type="ECO:0000256" key="2">
    <source>
        <dbReference type="ARBA" id="ARBA00008335"/>
    </source>
</evidence>
<feature type="transmembrane region" description="Helical" evidence="7">
    <location>
        <begin position="292"/>
        <end position="311"/>
    </location>
</feature>
<comment type="subcellular location">
    <subcellularLocation>
        <location evidence="1">Membrane</location>
        <topology evidence="1">Multi-pass membrane protein</topology>
    </subcellularLocation>
</comment>
<dbReference type="Pfam" id="PF07690">
    <property type="entry name" value="MFS_1"/>
    <property type="match status" value="1"/>
</dbReference>
<feature type="transmembrane region" description="Helical" evidence="7">
    <location>
        <begin position="265"/>
        <end position="285"/>
    </location>
</feature>
<keyword evidence="5 7" id="KW-1133">Transmembrane helix</keyword>
<dbReference type="GeneID" id="63731762"/>
<organism evidence="8 9">
    <name type="scientific">Aspergillus versicolor CBS 583.65</name>
    <dbReference type="NCBI Taxonomy" id="1036611"/>
    <lineage>
        <taxon>Eukaryota</taxon>
        <taxon>Fungi</taxon>
        <taxon>Dikarya</taxon>
        <taxon>Ascomycota</taxon>
        <taxon>Pezizomycotina</taxon>
        <taxon>Eurotiomycetes</taxon>
        <taxon>Eurotiomycetidae</taxon>
        <taxon>Eurotiales</taxon>
        <taxon>Aspergillaceae</taxon>
        <taxon>Aspergillus</taxon>
        <taxon>Aspergillus subgen. Nidulantes</taxon>
    </lineage>
</organism>
<feature type="transmembrane region" description="Helical" evidence="7">
    <location>
        <begin position="323"/>
        <end position="343"/>
    </location>
</feature>
<feature type="transmembrane region" description="Helical" evidence="7">
    <location>
        <begin position="355"/>
        <end position="375"/>
    </location>
</feature>
<feature type="transmembrane region" description="Helical" evidence="7">
    <location>
        <begin position="387"/>
        <end position="408"/>
    </location>
</feature>
<dbReference type="PANTHER" id="PTHR43791:SF9">
    <property type="entry name" value="MAJOR FACILITATOR-TYPE TRANSPORTER HXNP"/>
    <property type="match status" value="1"/>
</dbReference>